<sequence>MYLPIIATRKAFFIAGFSLASWAPLIPLAKQRLQIENGTMGAILLAFGLGSLLMMPLSGMLAARFGCRRIFTLATILVLVTLPALVSIETVLPLAITLFLFGAGIGAMDVVVNIHAVITEKQAQKPIMSGFHALFSLGGFAGAGIVSLLLTLGATPLQVIILVIIFISLLMISTWNGLTNYTTSNDTPFFVLPKGSVIILGLLCCIAYIMEGSMLDWSGILLLSQQNIAPNHAGLGYTLFAIMMTLGRIFGDKAISQWGAQRVFINGSFMAVFGFAILVANGPLWTLAIAFMLIGLGLSNIAPMLFTVSGKQTAMPEALAVAAVSTLGYSGILLGPALIGGIAHIFTLPAAFICVTLMSTALIFCLRLIKLT</sequence>
<feature type="domain" description="Major facilitator superfamily (MFS) profile" evidence="6">
    <location>
        <begin position="4"/>
        <end position="372"/>
    </location>
</feature>
<organism evidence="7 8">
    <name type="scientific">Arsenophonus nasoniae</name>
    <name type="common">son-killer infecting Nasonia vitripennis</name>
    <dbReference type="NCBI Taxonomy" id="638"/>
    <lineage>
        <taxon>Bacteria</taxon>
        <taxon>Pseudomonadati</taxon>
        <taxon>Pseudomonadota</taxon>
        <taxon>Gammaproteobacteria</taxon>
        <taxon>Enterobacterales</taxon>
        <taxon>Morganellaceae</taxon>
        <taxon>Arsenophonus</taxon>
    </lineage>
</organism>
<accession>A0AA95GQH2</accession>
<dbReference type="PROSITE" id="PS50850">
    <property type="entry name" value="MFS"/>
    <property type="match status" value="1"/>
</dbReference>
<dbReference type="GO" id="GO:0022857">
    <property type="term" value="F:transmembrane transporter activity"/>
    <property type="evidence" value="ECO:0007669"/>
    <property type="project" value="InterPro"/>
</dbReference>
<dbReference type="InterPro" id="IPR051788">
    <property type="entry name" value="MFS_Transporter"/>
</dbReference>
<evidence type="ECO:0000256" key="4">
    <source>
        <dbReference type="ARBA" id="ARBA00023136"/>
    </source>
</evidence>
<dbReference type="InterPro" id="IPR020846">
    <property type="entry name" value="MFS_dom"/>
</dbReference>
<evidence type="ECO:0000256" key="1">
    <source>
        <dbReference type="ARBA" id="ARBA00004141"/>
    </source>
</evidence>
<evidence type="ECO:0000256" key="2">
    <source>
        <dbReference type="ARBA" id="ARBA00022692"/>
    </source>
</evidence>
<keyword evidence="3 5" id="KW-1133">Transmembrane helix</keyword>
<reference evidence="7" key="1">
    <citation type="submission" date="2023-04" db="EMBL/GenBank/DDBJ databases">
        <title>Genome dynamics across the evolutionary transition to endosymbiosis.</title>
        <authorList>
            <person name="Siozios S."/>
            <person name="Nadal-Jimenez P."/>
            <person name="Azagi T."/>
            <person name="Sprong H."/>
            <person name="Frost C.L."/>
            <person name="Parratt S.R."/>
            <person name="Taylor G."/>
            <person name="Brettell L."/>
            <person name="Lew K.C."/>
            <person name="Croft L."/>
            <person name="King K.C."/>
            <person name="Brockhurst M.A."/>
            <person name="Hypsa V."/>
            <person name="Novakova E."/>
            <person name="Darby A.C."/>
            <person name="Hurst G.D.D."/>
        </authorList>
    </citation>
    <scope>NUCLEOTIDE SEQUENCE</scope>
    <source>
        <strain evidence="7">APv</strain>
    </source>
</reference>
<evidence type="ECO:0000259" key="6">
    <source>
        <dbReference type="PROSITE" id="PS50850"/>
    </source>
</evidence>
<dbReference type="EMBL" id="CP123504">
    <property type="protein sequence ID" value="WGM03132.1"/>
    <property type="molecule type" value="Genomic_DNA"/>
</dbReference>
<feature type="transmembrane region" description="Helical" evidence="5">
    <location>
        <begin position="318"/>
        <end position="339"/>
    </location>
</feature>
<dbReference type="CDD" id="cd17393">
    <property type="entry name" value="MFS_MosC_like"/>
    <property type="match status" value="1"/>
</dbReference>
<dbReference type="Proteomes" id="UP001177595">
    <property type="component" value="Chromosome"/>
</dbReference>
<gene>
    <name evidence="7" type="ORF">QE210_04200</name>
</gene>
<feature type="transmembrane region" description="Helical" evidence="5">
    <location>
        <begin position="41"/>
        <end position="63"/>
    </location>
</feature>
<keyword evidence="4 5" id="KW-0472">Membrane</keyword>
<dbReference type="PANTHER" id="PTHR23514:SF13">
    <property type="entry name" value="INNER MEMBRANE PROTEIN YBJJ"/>
    <property type="match status" value="1"/>
</dbReference>
<feature type="transmembrane region" description="Helical" evidence="5">
    <location>
        <begin position="159"/>
        <end position="178"/>
    </location>
</feature>
<dbReference type="InterPro" id="IPR036259">
    <property type="entry name" value="MFS_trans_sf"/>
</dbReference>
<comment type="subcellular location">
    <subcellularLocation>
        <location evidence="1">Membrane</location>
        <topology evidence="1">Multi-pass membrane protein</topology>
    </subcellularLocation>
</comment>
<feature type="transmembrane region" description="Helical" evidence="5">
    <location>
        <begin position="12"/>
        <end position="29"/>
    </location>
</feature>
<feature type="transmembrane region" description="Helical" evidence="5">
    <location>
        <begin position="94"/>
        <end position="118"/>
    </location>
</feature>
<feature type="transmembrane region" description="Helical" evidence="5">
    <location>
        <begin position="286"/>
        <end position="306"/>
    </location>
</feature>
<feature type="transmembrane region" description="Helical" evidence="5">
    <location>
        <begin position="263"/>
        <end position="280"/>
    </location>
</feature>
<dbReference type="Pfam" id="PF07690">
    <property type="entry name" value="MFS_1"/>
    <property type="match status" value="1"/>
</dbReference>
<proteinExistence type="predicted"/>
<evidence type="ECO:0000313" key="7">
    <source>
        <dbReference type="EMBL" id="WGM03132.1"/>
    </source>
</evidence>
<evidence type="ECO:0000313" key="8">
    <source>
        <dbReference type="Proteomes" id="UP001177595"/>
    </source>
</evidence>
<dbReference type="PANTHER" id="PTHR23514">
    <property type="entry name" value="BYPASS OF STOP CODON PROTEIN 6"/>
    <property type="match status" value="1"/>
</dbReference>
<feature type="transmembrane region" description="Helical" evidence="5">
    <location>
        <begin position="345"/>
        <end position="369"/>
    </location>
</feature>
<evidence type="ECO:0000256" key="5">
    <source>
        <dbReference type="SAM" id="Phobius"/>
    </source>
</evidence>
<dbReference type="Gene3D" id="1.20.1250.20">
    <property type="entry name" value="MFS general substrate transporter like domains"/>
    <property type="match status" value="2"/>
</dbReference>
<dbReference type="GO" id="GO:0016020">
    <property type="term" value="C:membrane"/>
    <property type="evidence" value="ECO:0007669"/>
    <property type="project" value="UniProtKB-SubCell"/>
</dbReference>
<feature type="transmembrane region" description="Helical" evidence="5">
    <location>
        <begin position="190"/>
        <end position="210"/>
    </location>
</feature>
<feature type="transmembrane region" description="Helical" evidence="5">
    <location>
        <begin position="70"/>
        <end position="88"/>
    </location>
</feature>
<evidence type="ECO:0000256" key="3">
    <source>
        <dbReference type="ARBA" id="ARBA00022989"/>
    </source>
</evidence>
<name>A0AA95GQH2_9GAMM</name>
<dbReference type="InterPro" id="IPR011701">
    <property type="entry name" value="MFS"/>
</dbReference>
<dbReference type="AlphaFoldDB" id="A0AA95GQH2"/>
<protein>
    <submittedName>
        <fullName evidence="7">MFS transporter</fullName>
    </submittedName>
</protein>
<feature type="transmembrane region" description="Helical" evidence="5">
    <location>
        <begin position="130"/>
        <end position="153"/>
    </location>
</feature>
<keyword evidence="2 5" id="KW-0812">Transmembrane</keyword>
<feature type="transmembrane region" description="Helical" evidence="5">
    <location>
        <begin position="230"/>
        <end position="251"/>
    </location>
</feature>
<dbReference type="SUPFAM" id="SSF103473">
    <property type="entry name" value="MFS general substrate transporter"/>
    <property type="match status" value="1"/>
</dbReference>